<dbReference type="EMBL" id="CACRXK020006452">
    <property type="protein sequence ID" value="CAB4009435.1"/>
    <property type="molecule type" value="Genomic_DNA"/>
</dbReference>
<dbReference type="SUPFAM" id="SSF50630">
    <property type="entry name" value="Acid proteases"/>
    <property type="match status" value="1"/>
</dbReference>
<dbReference type="Proteomes" id="UP001152795">
    <property type="component" value="Unassembled WGS sequence"/>
</dbReference>
<dbReference type="InterPro" id="IPR021109">
    <property type="entry name" value="Peptidase_aspartic_dom_sf"/>
</dbReference>
<dbReference type="PROSITE" id="PS00141">
    <property type="entry name" value="ASP_PROTEASE"/>
    <property type="match status" value="1"/>
</dbReference>
<feature type="region of interest" description="Disordered" evidence="1">
    <location>
        <begin position="106"/>
        <end position="125"/>
    </location>
</feature>
<dbReference type="GO" id="GO:0004190">
    <property type="term" value="F:aspartic-type endopeptidase activity"/>
    <property type="evidence" value="ECO:0007669"/>
    <property type="project" value="InterPro"/>
</dbReference>
<sequence length="724" mass="81569">SQRAPIKWNSSTNTIKVDKKLFSDNKSKTKQLASVAVNTTDIYEQDTRYGYKSSSQTVGPDKQETITSYEAWRQNLQYTLALDHNFAVFLLEDTTWLRKTSTAPLRGLKNDGEGVPEASRQPDERPEDLYQRVLSFIDDNLLTGNGNIRHHGEDVSTDEELTPSLENIIVLTWLGLIYADFPTLIKQRYGTELRSQTLASLKPEISQALDALLDEINSSNEAIVLRTAFRRSSQQRDNRSAYSQPSNNKGGATKCCPICKQAKRLQFQHYLSKCPFLPNEDRQYLTRTRQVIVDQHEPSNMSDSELEPDDHSCFKNNRVKSTAYRVSTKQSLHLKVFHNHHAVQLTLDTGAETSMIKSSIAQQIGATIQKNPKQTALQADGITRLSVVGEVHLDLSRNSHTLHLDALVVNNLDVDILAGTPFMVTNDISIRPSKQQITIKGTDVTHYNTYLPNRKEHLVRRTQAHVLRAPPTPTVIWPGEYLEIPIPREIDPDITLAVEPRPDCAKSVSDWPHPHILKAVAGRVRILNDSSIVKNISRHEHFCQVRLTQILDTKENTLPFPQHPVPHVTPKPLASSHSSCVTVDPDNILPPTTRQSFRSLLEAHDDVFDRTITGYNGTVGPFEAVVNMGPVQPPQRKGRVPQYAHNKLVELQQKFDALEAREVFKRPKDIGITVEYLNPSFLVTKPTCGHRLVTAFADVGRYSKPQPSLLPDVDTILRAIAQWK</sequence>
<name>A0A6S7HTI5_PARCT</name>
<organism evidence="2 3">
    <name type="scientific">Paramuricea clavata</name>
    <name type="common">Red gorgonian</name>
    <name type="synonym">Violescent sea-whip</name>
    <dbReference type="NCBI Taxonomy" id="317549"/>
    <lineage>
        <taxon>Eukaryota</taxon>
        <taxon>Metazoa</taxon>
        <taxon>Cnidaria</taxon>
        <taxon>Anthozoa</taxon>
        <taxon>Octocorallia</taxon>
        <taxon>Malacalcyonacea</taxon>
        <taxon>Plexauridae</taxon>
        <taxon>Paramuricea</taxon>
    </lineage>
</organism>
<evidence type="ECO:0000313" key="3">
    <source>
        <dbReference type="Proteomes" id="UP001152795"/>
    </source>
</evidence>
<comment type="caution">
    <text evidence="2">The sequence shown here is derived from an EMBL/GenBank/DDBJ whole genome shotgun (WGS) entry which is preliminary data.</text>
</comment>
<proteinExistence type="predicted"/>
<accession>A0A6S7HTI5</accession>
<dbReference type="AlphaFoldDB" id="A0A6S7HTI5"/>
<reference evidence="2" key="1">
    <citation type="submission" date="2020-04" db="EMBL/GenBank/DDBJ databases">
        <authorList>
            <person name="Alioto T."/>
            <person name="Alioto T."/>
            <person name="Gomez Garrido J."/>
        </authorList>
    </citation>
    <scope>NUCLEOTIDE SEQUENCE</scope>
    <source>
        <strain evidence="2">A484AB</strain>
    </source>
</reference>
<dbReference type="CDD" id="cd00303">
    <property type="entry name" value="retropepsin_like"/>
    <property type="match status" value="1"/>
</dbReference>
<keyword evidence="3" id="KW-1185">Reference proteome</keyword>
<protein>
    <submittedName>
        <fullName evidence="2">Retrovirus-related Pol poly from transposon opus</fullName>
    </submittedName>
</protein>
<gene>
    <name evidence="2" type="ORF">PACLA_8A051084</name>
</gene>
<dbReference type="Pfam" id="PF13975">
    <property type="entry name" value="gag-asp_proteas"/>
    <property type="match status" value="1"/>
</dbReference>
<dbReference type="OrthoDB" id="6113439at2759"/>
<feature type="non-terminal residue" evidence="2">
    <location>
        <position position="1"/>
    </location>
</feature>
<dbReference type="Gene3D" id="2.40.70.10">
    <property type="entry name" value="Acid Proteases"/>
    <property type="match status" value="1"/>
</dbReference>
<dbReference type="GO" id="GO:0006508">
    <property type="term" value="P:proteolysis"/>
    <property type="evidence" value="ECO:0007669"/>
    <property type="project" value="InterPro"/>
</dbReference>
<dbReference type="InterPro" id="IPR001969">
    <property type="entry name" value="Aspartic_peptidase_AS"/>
</dbReference>
<evidence type="ECO:0000313" key="2">
    <source>
        <dbReference type="EMBL" id="CAB4009435.1"/>
    </source>
</evidence>
<evidence type="ECO:0000256" key="1">
    <source>
        <dbReference type="SAM" id="MobiDB-lite"/>
    </source>
</evidence>